<feature type="compositionally biased region" description="Acidic residues" evidence="1">
    <location>
        <begin position="256"/>
        <end position="266"/>
    </location>
</feature>
<gene>
    <name evidence="2" type="ORF">DdX_13080</name>
</gene>
<reference evidence="2" key="1">
    <citation type="submission" date="2022-01" db="EMBL/GenBank/DDBJ databases">
        <title>Genome Sequence Resource for Two Populations of Ditylenchus destructor, the Migratory Endoparasitic Phytonematode.</title>
        <authorList>
            <person name="Zhang H."/>
            <person name="Lin R."/>
            <person name="Xie B."/>
        </authorList>
    </citation>
    <scope>NUCLEOTIDE SEQUENCE</scope>
    <source>
        <strain evidence="2">BazhouSP</strain>
    </source>
</reference>
<protein>
    <submittedName>
        <fullName evidence="2">Uncharacterized protein</fullName>
    </submittedName>
</protein>
<proteinExistence type="predicted"/>
<evidence type="ECO:0000313" key="3">
    <source>
        <dbReference type="Proteomes" id="UP001201812"/>
    </source>
</evidence>
<accession>A0AAD4QWV5</accession>
<dbReference type="EMBL" id="JAKKPZ010000048">
    <property type="protein sequence ID" value="KAI1706419.1"/>
    <property type="molecule type" value="Genomic_DNA"/>
</dbReference>
<evidence type="ECO:0000256" key="1">
    <source>
        <dbReference type="SAM" id="MobiDB-lite"/>
    </source>
</evidence>
<dbReference type="Proteomes" id="UP001201812">
    <property type="component" value="Unassembled WGS sequence"/>
</dbReference>
<feature type="compositionally biased region" description="Low complexity" evidence="1">
    <location>
        <begin position="21"/>
        <end position="36"/>
    </location>
</feature>
<comment type="caution">
    <text evidence="2">The sequence shown here is derived from an EMBL/GenBank/DDBJ whole genome shotgun (WGS) entry which is preliminary data.</text>
</comment>
<evidence type="ECO:0000313" key="2">
    <source>
        <dbReference type="EMBL" id="KAI1706419.1"/>
    </source>
</evidence>
<feature type="region of interest" description="Disordered" evidence="1">
    <location>
        <begin position="209"/>
        <end position="266"/>
    </location>
</feature>
<feature type="region of interest" description="Disordered" evidence="1">
    <location>
        <begin position="1"/>
        <end position="53"/>
    </location>
</feature>
<organism evidence="2 3">
    <name type="scientific">Ditylenchus destructor</name>
    <dbReference type="NCBI Taxonomy" id="166010"/>
    <lineage>
        <taxon>Eukaryota</taxon>
        <taxon>Metazoa</taxon>
        <taxon>Ecdysozoa</taxon>
        <taxon>Nematoda</taxon>
        <taxon>Chromadorea</taxon>
        <taxon>Rhabditida</taxon>
        <taxon>Tylenchina</taxon>
        <taxon>Tylenchomorpha</taxon>
        <taxon>Sphaerularioidea</taxon>
        <taxon>Anguinidae</taxon>
        <taxon>Anguininae</taxon>
        <taxon>Ditylenchus</taxon>
    </lineage>
</organism>
<name>A0AAD4QWV5_9BILA</name>
<dbReference type="AlphaFoldDB" id="A0AAD4QWV5"/>
<sequence length="266" mass="30271">MTVDERSSAVSGSPFVNKIHGYGPSYSPGSSTSTSGRLKRRMNRDDMNSEEFIEPQPKRKVYEDKMSHKLWNFHIDDPMENYANNNAESRPVIEELDDDWLQDDGGFDNADGEPLVEEPCINSSDYEHANSTGELILSNKLKDYLESCRNHSDHLLFRPVKTGKEVTVYRQPSTSHAHDENGDMSDRIQEIHNWDEEELDEDQEQIVSFPTSQDSSPLSSPISAYRKTSISPPLWDRSKSQANDPTTPFARTFTAMEDETGEMEID</sequence>
<keyword evidence="3" id="KW-1185">Reference proteome</keyword>
<feature type="compositionally biased region" description="Low complexity" evidence="1">
    <location>
        <begin position="209"/>
        <end position="223"/>
    </location>
</feature>